<proteinExistence type="inferred from homology"/>
<protein>
    <recommendedName>
        <fullName evidence="3">Transcription initiation factor TFIID subunit 4</fullName>
    </recommendedName>
    <alternativeName>
        <fullName evidence="8">TBP-associated factor 4</fullName>
    </alternativeName>
</protein>
<evidence type="ECO:0000256" key="3">
    <source>
        <dbReference type="ARBA" id="ARBA00017306"/>
    </source>
</evidence>
<feature type="compositionally biased region" description="Basic and acidic residues" evidence="9">
    <location>
        <begin position="455"/>
        <end position="473"/>
    </location>
</feature>
<feature type="compositionally biased region" description="Low complexity" evidence="9">
    <location>
        <begin position="510"/>
        <end position="521"/>
    </location>
</feature>
<dbReference type="GO" id="GO:0005669">
    <property type="term" value="C:transcription factor TFIID complex"/>
    <property type="evidence" value="ECO:0007669"/>
    <property type="project" value="InterPro"/>
</dbReference>
<comment type="caution">
    <text evidence="11">The sequence shown here is derived from an EMBL/GenBank/DDBJ whole genome shotgun (WGS) entry which is preliminary data.</text>
</comment>
<feature type="region of interest" description="Disordered" evidence="9">
    <location>
        <begin position="405"/>
        <end position="483"/>
    </location>
</feature>
<feature type="compositionally biased region" description="Low complexity" evidence="9">
    <location>
        <begin position="58"/>
        <end position="74"/>
    </location>
</feature>
<dbReference type="Pfam" id="PF05236">
    <property type="entry name" value="TAF4"/>
    <property type="match status" value="1"/>
</dbReference>
<dbReference type="InterPro" id="IPR007900">
    <property type="entry name" value="TAF4_C"/>
</dbReference>
<comment type="similarity">
    <text evidence="2">Belongs to the TAF4 family.</text>
</comment>
<feature type="region of interest" description="Disordered" evidence="9">
    <location>
        <begin position="202"/>
        <end position="227"/>
    </location>
</feature>
<evidence type="ECO:0000256" key="6">
    <source>
        <dbReference type="ARBA" id="ARBA00023242"/>
    </source>
</evidence>
<evidence type="ECO:0000256" key="7">
    <source>
        <dbReference type="ARBA" id="ARBA00025346"/>
    </source>
</evidence>
<evidence type="ECO:0000313" key="12">
    <source>
        <dbReference type="Proteomes" id="UP001149163"/>
    </source>
</evidence>
<evidence type="ECO:0000256" key="9">
    <source>
        <dbReference type="SAM" id="MobiDB-lite"/>
    </source>
</evidence>
<evidence type="ECO:0000256" key="4">
    <source>
        <dbReference type="ARBA" id="ARBA00023015"/>
    </source>
</evidence>
<feature type="region of interest" description="Disordered" evidence="9">
    <location>
        <begin position="1"/>
        <end position="132"/>
    </location>
</feature>
<dbReference type="Proteomes" id="UP001149163">
    <property type="component" value="Unassembled WGS sequence"/>
</dbReference>
<feature type="compositionally biased region" description="Pro residues" evidence="9">
    <location>
        <begin position="18"/>
        <end position="34"/>
    </location>
</feature>
<reference evidence="11" key="1">
    <citation type="submission" date="2022-11" db="EMBL/GenBank/DDBJ databases">
        <authorList>
            <person name="Petersen C."/>
        </authorList>
    </citation>
    <scope>NUCLEOTIDE SEQUENCE</scope>
    <source>
        <strain evidence="11">IBT 26290</strain>
    </source>
</reference>
<evidence type="ECO:0000256" key="2">
    <source>
        <dbReference type="ARBA" id="ARBA00006178"/>
    </source>
</evidence>
<dbReference type="GeneID" id="81427599"/>
<feature type="compositionally biased region" description="Polar residues" evidence="9">
    <location>
        <begin position="202"/>
        <end position="219"/>
    </location>
</feature>
<feature type="compositionally biased region" description="Basic and acidic residues" evidence="9">
    <location>
        <begin position="552"/>
        <end position="561"/>
    </location>
</feature>
<feature type="compositionally biased region" description="Low complexity" evidence="9">
    <location>
        <begin position="150"/>
        <end position="164"/>
    </location>
</feature>
<feature type="compositionally biased region" description="Basic and acidic residues" evidence="9">
    <location>
        <begin position="586"/>
        <end position="596"/>
    </location>
</feature>
<keyword evidence="6" id="KW-0539">Nucleus</keyword>
<comment type="function">
    <text evidence="7">Functions as a component of the DNA-binding general transcription factor complex TFIID. Binding of TFIID to a promoter (with or without TATA element) is the initial step in pre-initiation complex (PIC) formation. TFIID plays a key role in the regulation of gene expression by RNA polymerase II through different activities such as transcription activator interaction, core promoter recognition and selectivity, TFIIA and TFIIB interaction, chromatin modification (histone acetylation by TAF1), facilitation of DNA opening and initiation of transcription.</text>
</comment>
<dbReference type="AlphaFoldDB" id="A0A9W9LNC5"/>
<name>A0A9W9LNC5_9EURO</name>
<feature type="compositionally biased region" description="Polar residues" evidence="9">
    <location>
        <begin position="474"/>
        <end position="483"/>
    </location>
</feature>
<accession>A0A9W9LNC5</accession>
<keyword evidence="12" id="KW-1185">Reference proteome</keyword>
<evidence type="ECO:0000313" key="11">
    <source>
        <dbReference type="EMBL" id="KAJ5167517.1"/>
    </source>
</evidence>
<keyword evidence="5" id="KW-0804">Transcription</keyword>
<dbReference type="GO" id="GO:0006352">
    <property type="term" value="P:DNA-templated transcription initiation"/>
    <property type="evidence" value="ECO:0007669"/>
    <property type="project" value="InterPro"/>
</dbReference>
<feature type="domain" description="Transcription initiation factor TFIID component TAF4 C-terminal" evidence="10">
    <location>
        <begin position="302"/>
        <end position="582"/>
    </location>
</feature>
<dbReference type="RefSeq" id="XP_056543978.1">
    <property type="nucleotide sequence ID" value="XM_056688423.1"/>
</dbReference>
<reference evidence="11" key="2">
    <citation type="journal article" date="2023" name="IMA Fungus">
        <title>Comparative genomic study of the Penicillium genus elucidates a diverse pangenome and 15 lateral gene transfer events.</title>
        <authorList>
            <person name="Petersen C."/>
            <person name="Sorensen T."/>
            <person name="Nielsen M.R."/>
            <person name="Sondergaard T.E."/>
            <person name="Sorensen J.L."/>
            <person name="Fitzpatrick D.A."/>
            <person name="Frisvad J.C."/>
            <person name="Nielsen K.L."/>
        </authorList>
    </citation>
    <scope>NUCLEOTIDE SEQUENCE</scope>
    <source>
        <strain evidence="11">IBT 26290</strain>
    </source>
</reference>
<gene>
    <name evidence="11" type="ORF">N7482_006298</name>
</gene>
<feature type="region of interest" description="Disordered" evidence="9">
    <location>
        <begin position="510"/>
        <end position="596"/>
    </location>
</feature>
<feature type="region of interest" description="Disordered" evidence="9">
    <location>
        <begin position="149"/>
        <end position="178"/>
    </location>
</feature>
<evidence type="ECO:0000256" key="1">
    <source>
        <dbReference type="ARBA" id="ARBA00004123"/>
    </source>
</evidence>
<dbReference type="EMBL" id="JAPQKN010000003">
    <property type="protein sequence ID" value="KAJ5167517.1"/>
    <property type="molecule type" value="Genomic_DNA"/>
</dbReference>
<comment type="subcellular location">
    <subcellularLocation>
        <location evidence="1">Nucleus</location>
    </subcellularLocation>
</comment>
<evidence type="ECO:0000259" key="10">
    <source>
        <dbReference type="Pfam" id="PF05236"/>
    </source>
</evidence>
<evidence type="ECO:0000256" key="8">
    <source>
        <dbReference type="ARBA" id="ARBA00031747"/>
    </source>
</evidence>
<sequence length="596" mass="63518">MAQTRLPQQQGQQQQQQQPPPQFSTHPFSPPVSSPSPHNATSPINGGAAPPPQKKPRLSPLPSSQSQSPYASPSFGAMQLPPSQPPMNGVGANIMTSTPTHAPPAQGTMGPPSRPVDKTTDAAELTDVLASSGIDVREEEAFLTRSFSGPNAQAQAPNRAQQSQQPPPINTSFASQASATGTLSASSSFGELPHAKAAIAQGSFSSEPASQTSFLSNPPSRADTEAARRAQYHLQEPFLFAKLLEQKIQKRGFDLGVRIPSEGLFHPVPGRQAPIEVTGPDGSSVVRTGQTILNQEGAPLVDILNLMSLSCEERLRGVIDYSSTLARSRRAHSHGVVPDAWVDVAQPLGPIAGNTVTPSKSKDSHHSNAFRLIGILMYILGPNPDTVEAAKKPVAESYRGLITKENSQENKRAAKRTKRSASAIVGESTGNRSDSADIMGSAPSTPIGERAPSFDSKKSMTKKEAKKLMDTKANEVQQHQQSVETARLATNSMLSGRMFGAKKSYSWLKPGGSSSGFSTPSRPAPPTPTTGPEKPNRSGENGAGQSKRRLGTWREDQEKGRGIQVRDILFAVEADGRASKHVQKGYSRDPKEDRGV</sequence>
<organism evidence="11 12">
    <name type="scientific">Penicillium canariense</name>
    <dbReference type="NCBI Taxonomy" id="189055"/>
    <lineage>
        <taxon>Eukaryota</taxon>
        <taxon>Fungi</taxon>
        <taxon>Dikarya</taxon>
        <taxon>Ascomycota</taxon>
        <taxon>Pezizomycotina</taxon>
        <taxon>Eurotiomycetes</taxon>
        <taxon>Eurotiomycetidae</taxon>
        <taxon>Eurotiales</taxon>
        <taxon>Aspergillaceae</taxon>
        <taxon>Penicillium</taxon>
    </lineage>
</organism>
<dbReference type="OrthoDB" id="21060at2759"/>
<evidence type="ECO:0000256" key="5">
    <source>
        <dbReference type="ARBA" id="ARBA00023163"/>
    </source>
</evidence>
<keyword evidence="4" id="KW-0805">Transcription regulation</keyword>
<feature type="compositionally biased region" description="Low complexity" evidence="9">
    <location>
        <begin position="7"/>
        <end position="17"/>
    </location>
</feature>